<protein>
    <recommendedName>
        <fullName evidence="2">TLDc domain-containing protein</fullName>
    </recommendedName>
</protein>
<accession>A0A8S9YB27</accession>
<evidence type="ECO:0000313" key="4">
    <source>
        <dbReference type="Proteomes" id="UP000822476"/>
    </source>
</evidence>
<comment type="caution">
    <text evidence="3">The sequence shown here is derived from an EMBL/GenBank/DDBJ whole genome shotgun (WGS) entry which is preliminary data.</text>
</comment>
<evidence type="ECO:0000256" key="1">
    <source>
        <dbReference type="SAM" id="SignalP"/>
    </source>
</evidence>
<name>A0A8S9YB27_9TREM</name>
<feature type="chain" id="PRO_5035806233" description="TLDc domain-containing protein" evidence="1">
    <location>
        <begin position="19"/>
        <end position="601"/>
    </location>
</feature>
<dbReference type="Gene3D" id="1.10.472.80">
    <property type="entry name" value="Ypt/Rab-GAP domain of gyp1p, domain 3"/>
    <property type="match status" value="1"/>
</dbReference>
<feature type="signal peptide" evidence="1">
    <location>
        <begin position="1"/>
        <end position="18"/>
    </location>
</feature>
<dbReference type="PROSITE" id="PS51886">
    <property type="entry name" value="TLDC"/>
    <property type="match status" value="1"/>
</dbReference>
<proteinExistence type="predicted"/>
<dbReference type="Proteomes" id="UP000822476">
    <property type="component" value="Unassembled WGS sequence"/>
</dbReference>
<evidence type="ECO:0000313" key="3">
    <source>
        <dbReference type="EMBL" id="KAF7233332.1"/>
    </source>
</evidence>
<keyword evidence="4" id="KW-1185">Reference proteome</keyword>
<gene>
    <name evidence="3" type="ORF">EG68_05585</name>
</gene>
<keyword evidence="1" id="KW-0732">Signal</keyword>
<feature type="domain" description="TLDc" evidence="2">
    <location>
        <begin position="401"/>
        <end position="587"/>
    </location>
</feature>
<evidence type="ECO:0000259" key="2">
    <source>
        <dbReference type="PROSITE" id="PS51886"/>
    </source>
</evidence>
<organism evidence="3 4">
    <name type="scientific">Paragonimus skrjabini miyazakii</name>
    <dbReference type="NCBI Taxonomy" id="59628"/>
    <lineage>
        <taxon>Eukaryota</taxon>
        <taxon>Metazoa</taxon>
        <taxon>Spiralia</taxon>
        <taxon>Lophotrochozoa</taxon>
        <taxon>Platyhelminthes</taxon>
        <taxon>Trematoda</taxon>
        <taxon>Digenea</taxon>
        <taxon>Plagiorchiida</taxon>
        <taxon>Troglotremata</taxon>
        <taxon>Troglotrematidae</taxon>
        <taxon>Paragonimus</taxon>
    </lineage>
</organism>
<dbReference type="AlphaFoldDB" id="A0A8S9YB27"/>
<dbReference type="OrthoDB" id="10065050at2759"/>
<sequence length="601" mass="66578">MLCSLYCLTLSNWWTACGVVCADCHFLSCLYTSSPFSRFTTTEVEKFINSYTNGDIEAHKQLIHNAAKGGIKQLKLTMRRLNLPPSHPARSFLWPLLISTKFAVPIPKDNAGSDTLVNGTEGRPDLAGYELSDKTLLPVFHLNETGQQHLRHLLHIIAVNHPHTVYAPQLWPLLALFLHYHPTHVSEACLLTLLNQTNVLTQTKNEWKEHCLALEFLGRAGFISRTEFHAWRNRSSVTKDNSCLPSDGLSIQLARWAFLLWQLPFDHLVRMVDCYLLEGTKVFYRAGLTLWKIAAKSDRRSLLRPWSTLGTFTTADLLKVVSQIPLTPPVLLKRMFAIINFSRADIRKAIENVRTSENSLLDQPALDELLIQPCTQGDQATCATYLLTSDATSSYVHPSECISVSELASLITSIGDKRFSHLSKPVLLFSTDRDGTSLHTLYARAASAVHAATLLLVRTASERSVIGAFCTDRWHASSKPTYFGSGWCFLFRVRPGPLSIYPWVGLETDYTLGSSPSRAPHTECFQLASKDGIQIGGAYGSGQPGLSLNCHLSHGTSGPCPTFGNPCLITDSGDKTERFGSDHESCAFSVGLVELIGFLDL</sequence>
<reference evidence="3" key="1">
    <citation type="submission" date="2019-07" db="EMBL/GenBank/DDBJ databases">
        <title>Annotation for the trematode Paragonimus miyazaki's.</title>
        <authorList>
            <person name="Choi Y.-J."/>
        </authorList>
    </citation>
    <scope>NUCLEOTIDE SEQUENCE</scope>
    <source>
        <strain evidence="3">Japan</strain>
    </source>
</reference>
<dbReference type="SMART" id="SM00584">
    <property type="entry name" value="TLDc"/>
    <property type="match status" value="1"/>
</dbReference>
<dbReference type="EMBL" id="JTDE01021145">
    <property type="protein sequence ID" value="KAF7233332.1"/>
    <property type="molecule type" value="Genomic_DNA"/>
</dbReference>
<dbReference type="PANTHER" id="PTHR23354">
    <property type="entry name" value="NUCLEOLAR PROTEIN 7/ESTROGEN RECEPTOR COACTIVATOR-RELATED"/>
    <property type="match status" value="1"/>
</dbReference>
<dbReference type="InterPro" id="IPR006571">
    <property type="entry name" value="TLDc_dom"/>
</dbReference>
<dbReference type="Pfam" id="PF07534">
    <property type="entry name" value="TLD"/>
    <property type="match status" value="1"/>
</dbReference>